<keyword evidence="4" id="KW-0804">Transcription</keyword>
<evidence type="ECO:0000256" key="1">
    <source>
        <dbReference type="ARBA" id="ARBA00009437"/>
    </source>
</evidence>
<dbReference type="Gene3D" id="1.10.10.10">
    <property type="entry name" value="Winged helix-like DNA-binding domain superfamily/Winged helix DNA-binding domain"/>
    <property type="match status" value="1"/>
</dbReference>
<dbReference type="Pfam" id="PF03466">
    <property type="entry name" value="LysR_substrate"/>
    <property type="match status" value="1"/>
</dbReference>
<dbReference type="InterPro" id="IPR000847">
    <property type="entry name" value="LysR_HTH_N"/>
</dbReference>
<dbReference type="SUPFAM" id="SSF53850">
    <property type="entry name" value="Periplasmic binding protein-like II"/>
    <property type="match status" value="1"/>
</dbReference>
<dbReference type="RefSeq" id="WP_127008124.1">
    <property type="nucleotide sequence ID" value="NZ_RQUZ01000008.1"/>
</dbReference>
<dbReference type="SUPFAM" id="SSF46785">
    <property type="entry name" value="Winged helix' DNA-binding domain"/>
    <property type="match status" value="1"/>
</dbReference>
<dbReference type="GO" id="GO:0003677">
    <property type="term" value="F:DNA binding"/>
    <property type="evidence" value="ECO:0007669"/>
    <property type="project" value="UniProtKB-KW"/>
</dbReference>
<accession>A0A833CC84</accession>
<dbReference type="Gene3D" id="3.40.190.290">
    <property type="match status" value="1"/>
</dbReference>
<comment type="similarity">
    <text evidence="1">Belongs to the LysR transcriptional regulatory family.</text>
</comment>
<dbReference type="Pfam" id="PF00126">
    <property type="entry name" value="HTH_1"/>
    <property type="match status" value="1"/>
</dbReference>
<dbReference type="PANTHER" id="PTHR30346">
    <property type="entry name" value="TRANSCRIPTIONAL DUAL REGULATOR HCAR-RELATED"/>
    <property type="match status" value="1"/>
</dbReference>
<dbReference type="AlphaFoldDB" id="A0A833CC84"/>
<dbReference type="PRINTS" id="PR00039">
    <property type="entry name" value="HTHLYSR"/>
</dbReference>
<name>A0A833CC84_9FIRM</name>
<dbReference type="InterPro" id="IPR036388">
    <property type="entry name" value="WH-like_DNA-bd_sf"/>
</dbReference>
<organism evidence="6 7">
    <name type="scientific">Veillonella seminalis</name>
    <dbReference type="NCBI Taxonomy" id="1502943"/>
    <lineage>
        <taxon>Bacteria</taxon>
        <taxon>Bacillati</taxon>
        <taxon>Bacillota</taxon>
        <taxon>Negativicutes</taxon>
        <taxon>Veillonellales</taxon>
        <taxon>Veillonellaceae</taxon>
        <taxon>Veillonella</taxon>
    </lineage>
</organism>
<feature type="domain" description="HTH lysR-type" evidence="5">
    <location>
        <begin position="1"/>
        <end position="58"/>
    </location>
</feature>
<reference evidence="6 7" key="1">
    <citation type="submission" date="2019-09" db="EMBL/GenBank/DDBJ databases">
        <title>Draft genome sequence of 3 type strains from the CCUG.</title>
        <authorList>
            <person name="Pineiro-Iglesias B."/>
            <person name="Tunovic T."/>
            <person name="Unosson C."/>
            <person name="Inganas E."/>
            <person name="Ohlen M."/>
            <person name="Cardew S."/>
            <person name="Jensie-Markopoulos S."/>
            <person name="Salva-Serra F."/>
            <person name="Jaen-Luchoro D."/>
            <person name="Karlsson R."/>
            <person name="Svensson-Stadler L."/>
            <person name="Chun J."/>
            <person name="Moore E."/>
        </authorList>
    </citation>
    <scope>NUCLEOTIDE SEQUENCE [LARGE SCALE GENOMIC DNA]</scope>
    <source>
        <strain evidence="6 7">CCUG 65427</strain>
    </source>
</reference>
<comment type="caution">
    <text evidence="6">The sequence shown here is derived from an EMBL/GenBank/DDBJ whole genome shotgun (WGS) entry which is preliminary data.</text>
</comment>
<dbReference type="GeneID" id="83055423"/>
<gene>
    <name evidence="6" type="ORF">F8R14_02795</name>
</gene>
<evidence type="ECO:0000256" key="4">
    <source>
        <dbReference type="ARBA" id="ARBA00023163"/>
    </source>
</evidence>
<dbReference type="GO" id="GO:0003700">
    <property type="term" value="F:DNA-binding transcription factor activity"/>
    <property type="evidence" value="ECO:0007669"/>
    <property type="project" value="InterPro"/>
</dbReference>
<dbReference type="GO" id="GO:0032993">
    <property type="term" value="C:protein-DNA complex"/>
    <property type="evidence" value="ECO:0007669"/>
    <property type="project" value="TreeGrafter"/>
</dbReference>
<evidence type="ECO:0000313" key="7">
    <source>
        <dbReference type="Proteomes" id="UP000434554"/>
    </source>
</evidence>
<dbReference type="EMBL" id="WBKH01000002">
    <property type="protein sequence ID" value="KAB1479594.1"/>
    <property type="molecule type" value="Genomic_DNA"/>
</dbReference>
<dbReference type="PANTHER" id="PTHR30346:SF0">
    <property type="entry name" value="HCA OPERON TRANSCRIPTIONAL ACTIVATOR HCAR"/>
    <property type="match status" value="1"/>
</dbReference>
<protein>
    <submittedName>
        <fullName evidence="6">LysR family transcriptional regulator</fullName>
    </submittedName>
</protein>
<dbReference type="FunFam" id="1.10.10.10:FF:000001">
    <property type="entry name" value="LysR family transcriptional regulator"/>
    <property type="match status" value="1"/>
</dbReference>
<dbReference type="InterPro" id="IPR036390">
    <property type="entry name" value="WH_DNA-bd_sf"/>
</dbReference>
<evidence type="ECO:0000259" key="5">
    <source>
        <dbReference type="PROSITE" id="PS50931"/>
    </source>
</evidence>
<proteinExistence type="inferred from homology"/>
<dbReference type="PROSITE" id="PS50931">
    <property type="entry name" value="HTH_LYSR"/>
    <property type="match status" value="1"/>
</dbReference>
<evidence type="ECO:0000256" key="3">
    <source>
        <dbReference type="ARBA" id="ARBA00023125"/>
    </source>
</evidence>
<evidence type="ECO:0000313" key="6">
    <source>
        <dbReference type="EMBL" id="KAB1479594.1"/>
    </source>
</evidence>
<dbReference type="Proteomes" id="UP000434554">
    <property type="component" value="Unassembled WGS sequence"/>
</dbReference>
<dbReference type="CDD" id="cd05466">
    <property type="entry name" value="PBP2_LTTR_substrate"/>
    <property type="match status" value="1"/>
</dbReference>
<evidence type="ECO:0000256" key="2">
    <source>
        <dbReference type="ARBA" id="ARBA00023015"/>
    </source>
</evidence>
<dbReference type="InterPro" id="IPR005119">
    <property type="entry name" value="LysR_subst-bd"/>
</dbReference>
<sequence>MTLQQLRYLVEISKCQSITIAAQRLYIAQPSLSKSIKDLEKEFDITILERTRHGVSFTVEGLEFLDYAHRILEQVNGLHNYFNQESINNRLTLTVSAQHYMFSIDALTKFVNRLKKSTDYTIVFNECRTSQVIDDVLLGQSQLGIIYLSRGTNKFMKRLLAQKGIEFTPLRQFPPCVYLGHNHPLKDAKSLTIEDLQEYPYIKYYQGNDSYQYAEEVSVHGLQDNRPLVVSDRSTILRLLSCTDAFTIGCGCLLPNITKNRILSIPLEGAFDLINIGWIRLKNSNMTPAMMEYVELLEKSIDFLSHPSF</sequence>
<keyword evidence="3" id="KW-0238">DNA-binding</keyword>
<keyword evidence="2" id="KW-0805">Transcription regulation</keyword>